<evidence type="ECO:0000313" key="2">
    <source>
        <dbReference type="EMBL" id="KAA8535188.1"/>
    </source>
</evidence>
<dbReference type="EMBL" id="CM018040">
    <property type="protein sequence ID" value="KAA8535188.1"/>
    <property type="molecule type" value="Genomic_DNA"/>
</dbReference>
<dbReference type="AlphaFoldDB" id="A0A5J5AY41"/>
<keyword evidence="3" id="KW-1185">Reference proteome</keyword>
<sequence length="100" mass="11454">MEDDDTELRLDEEDVKTCTSVDTEKQELRNEEDVSFSDLEDEDNDFSGKICGFRLAQDNRDSSPSGSNDEWVRLNKNAGSQDFVISWVSSHFIDDPVIHH</sequence>
<evidence type="ECO:0000313" key="3">
    <source>
        <dbReference type="Proteomes" id="UP000325577"/>
    </source>
</evidence>
<name>A0A5J5AY41_9ASTE</name>
<gene>
    <name evidence="2" type="ORF">F0562_030191</name>
</gene>
<dbReference type="OrthoDB" id="1076611at2759"/>
<reference evidence="2 3" key="1">
    <citation type="submission" date="2019-09" db="EMBL/GenBank/DDBJ databases">
        <title>A chromosome-level genome assembly of the Chinese tupelo Nyssa sinensis.</title>
        <authorList>
            <person name="Yang X."/>
            <person name="Kang M."/>
            <person name="Yang Y."/>
            <person name="Xiong H."/>
            <person name="Wang M."/>
            <person name="Zhang Z."/>
            <person name="Wang Z."/>
            <person name="Wu H."/>
            <person name="Ma T."/>
            <person name="Liu J."/>
            <person name="Xi Z."/>
        </authorList>
    </citation>
    <scope>NUCLEOTIDE SEQUENCE [LARGE SCALE GENOMIC DNA]</scope>
    <source>
        <strain evidence="2">J267</strain>
        <tissue evidence="2">Leaf</tissue>
    </source>
</reference>
<evidence type="ECO:0000256" key="1">
    <source>
        <dbReference type="SAM" id="MobiDB-lite"/>
    </source>
</evidence>
<dbReference type="Proteomes" id="UP000325577">
    <property type="component" value="Linkage Group LG17"/>
</dbReference>
<organism evidence="2 3">
    <name type="scientific">Nyssa sinensis</name>
    <dbReference type="NCBI Taxonomy" id="561372"/>
    <lineage>
        <taxon>Eukaryota</taxon>
        <taxon>Viridiplantae</taxon>
        <taxon>Streptophyta</taxon>
        <taxon>Embryophyta</taxon>
        <taxon>Tracheophyta</taxon>
        <taxon>Spermatophyta</taxon>
        <taxon>Magnoliopsida</taxon>
        <taxon>eudicotyledons</taxon>
        <taxon>Gunneridae</taxon>
        <taxon>Pentapetalae</taxon>
        <taxon>asterids</taxon>
        <taxon>Cornales</taxon>
        <taxon>Nyssaceae</taxon>
        <taxon>Nyssa</taxon>
    </lineage>
</organism>
<accession>A0A5J5AY41</accession>
<feature type="region of interest" description="Disordered" evidence="1">
    <location>
        <begin position="16"/>
        <end position="41"/>
    </location>
</feature>
<protein>
    <submittedName>
        <fullName evidence="2">Uncharacterized protein</fullName>
    </submittedName>
</protein>
<proteinExistence type="predicted"/>
<feature type="compositionally biased region" description="Basic and acidic residues" evidence="1">
    <location>
        <begin position="22"/>
        <end position="32"/>
    </location>
</feature>